<feature type="binding site" evidence="6">
    <location>
        <position position="261"/>
    </location>
    <ligand>
        <name>S-adenosyl-L-methionine</name>
        <dbReference type="ChEBI" id="CHEBI:59789"/>
    </ligand>
</feature>
<keyword evidence="1 6" id="KW-0963">Cytoplasm</keyword>
<name>A0A1H6RPZ1_9GAMM</name>
<comment type="similarity">
    <text evidence="6">Belongs to the class IV-like SAM-binding methyltransferase superfamily. RNA methyltransferase TrmH family. RlmB subfamily.</text>
</comment>
<dbReference type="Gene3D" id="3.30.1330.30">
    <property type="match status" value="1"/>
</dbReference>
<evidence type="ECO:0000256" key="7">
    <source>
        <dbReference type="SAM" id="MobiDB-lite"/>
    </source>
</evidence>
<keyword evidence="5 6" id="KW-0949">S-adenosyl-L-methionine</keyword>
<comment type="subcellular location">
    <subcellularLocation>
        <location evidence="6">Cytoplasm</location>
    </subcellularLocation>
</comment>
<evidence type="ECO:0000256" key="1">
    <source>
        <dbReference type="ARBA" id="ARBA00022490"/>
    </source>
</evidence>
<dbReference type="PANTHER" id="PTHR46429">
    <property type="entry name" value="23S RRNA (GUANOSINE-2'-O-)-METHYLTRANSFERASE RLMB"/>
    <property type="match status" value="1"/>
</dbReference>
<dbReference type="RefSeq" id="WP_245710456.1">
    <property type="nucleotide sequence ID" value="NZ_FNYH01000004.1"/>
</dbReference>
<dbReference type="GO" id="GO:0070039">
    <property type="term" value="F:rRNA (guanosine-2'-O-)-methyltransferase activity"/>
    <property type="evidence" value="ECO:0007669"/>
    <property type="project" value="UniProtKB-UniRule"/>
</dbReference>
<gene>
    <name evidence="6" type="primary">rlmB</name>
    <name evidence="9" type="ORF">SAMN05421831_104192</name>
</gene>
<proteinExistence type="inferred from homology"/>
<comment type="catalytic activity">
    <reaction evidence="6">
        <text>guanosine(2251) in 23S rRNA + S-adenosyl-L-methionine = 2'-O-methylguanosine(2251) in 23S rRNA + S-adenosyl-L-homocysteine + H(+)</text>
        <dbReference type="Rhea" id="RHEA:24140"/>
        <dbReference type="Rhea" id="RHEA-COMP:10239"/>
        <dbReference type="Rhea" id="RHEA-COMP:10241"/>
        <dbReference type="ChEBI" id="CHEBI:15378"/>
        <dbReference type="ChEBI" id="CHEBI:57856"/>
        <dbReference type="ChEBI" id="CHEBI:59789"/>
        <dbReference type="ChEBI" id="CHEBI:74269"/>
        <dbReference type="ChEBI" id="CHEBI:74445"/>
        <dbReference type="EC" id="2.1.1.185"/>
    </reaction>
</comment>
<protein>
    <recommendedName>
        <fullName evidence="6">23S rRNA (guanosine-2'-O-)-methyltransferase RlmB</fullName>
        <ecNumber evidence="6">2.1.1.185</ecNumber>
    </recommendedName>
    <alternativeName>
        <fullName evidence="6">23S rRNA (guanosine2251 2'-O)-methyltransferase</fullName>
    </alternativeName>
    <alternativeName>
        <fullName evidence="6">23S rRNA Gm2251 2'-O-methyltransferase</fullName>
    </alternativeName>
</protein>
<keyword evidence="4 6" id="KW-0808">Transferase</keyword>
<comment type="function">
    <text evidence="6">Specifically methylates the ribose of guanosine 2251 in 23S rRNA.</text>
</comment>
<feature type="binding site" evidence="6">
    <location>
        <position position="270"/>
    </location>
    <ligand>
        <name>S-adenosyl-L-methionine</name>
        <dbReference type="ChEBI" id="CHEBI:59789"/>
    </ligand>
</feature>
<dbReference type="SUPFAM" id="SSF55315">
    <property type="entry name" value="L30e-like"/>
    <property type="match status" value="1"/>
</dbReference>
<dbReference type="PANTHER" id="PTHR46429:SF1">
    <property type="entry name" value="23S RRNA (GUANOSINE-2'-O-)-METHYLTRANSFERASE RLMB"/>
    <property type="match status" value="1"/>
</dbReference>
<dbReference type="FunFam" id="3.40.1280.10:FF:000008">
    <property type="entry name" value="Group 3 RNA methyltransferase TrmH"/>
    <property type="match status" value="1"/>
</dbReference>
<dbReference type="CDD" id="cd18103">
    <property type="entry name" value="SpoU-like_RlmB"/>
    <property type="match status" value="1"/>
</dbReference>
<dbReference type="InterPro" id="IPR013123">
    <property type="entry name" value="SpoU_subst-bd"/>
</dbReference>
<evidence type="ECO:0000313" key="10">
    <source>
        <dbReference type="Proteomes" id="UP000242999"/>
    </source>
</evidence>
<dbReference type="InterPro" id="IPR004441">
    <property type="entry name" value="rRNA_MeTrfase_TrmH"/>
</dbReference>
<dbReference type="NCBIfam" id="TIGR00186">
    <property type="entry name" value="rRNA_methyl_3"/>
    <property type="match status" value="1"/>
</dbReference>
<evidence type="ECO:0000256" key="6">
    <source>
        <dbReference type="HAMAP-Rule" id="MF_01887"/>
    </source>
</evidence>
<evidence type="ECO:0000256" key="5">
    <source>
        <dbReference type="ARBA" id="ARBA00022691"/>
    </source>
</evidence>
<keyword evidence="2 6" id="KW-0698">rRNA processing</keyword>
<dbReference type="InterPro" id="IPR029064">
    <property type="entry name" value="Ribosomal_eL30-like_sf"/>
</dbReference>
<dbReference type="Proteomes" id="UP000242999">
    <property type="component" value="Unassembled WGS sequence"/>
</dbReference>
<evidence type="ECO:0000259" key="8">
    <source>
        <dbReference type="SMART" id="SM00967"/>
    </source>
</evidence>
<evidence type="ECO:0000256" key="3">
    <source>
        <dbReference type="ARBA" id="ARBA00022603"/>
    </source>
</evidence>
<feature type="compositionally biased region" description="Basic residues" evidence="7">
    <location>
        <begin position="11"/>
        <end position="24"/>
    </location>
</feature>
<dbReference type="EMBL" id="FNYH01000004">
    <property type="protein sequence ID" value="SEI57848.1"/>
    <property type="molecule type" value="Genomic_DNA"/>
</dbReference>
<keyword evidence="3 6" id="KW-0489">Methyltransferase</keyword>
<dbReference type="Pfam" id="PF00588">
    <property type="entry name" value="SpoU_methylase"/>
    <property type="match status" value="1"/>
</dbReference>
<sequence>MHVKTSVSGKRPPRQAKARQHTGKHQAVAAKQAEKSAPWREQEEVIFGMHALTAYLQTYAQKVQGLWVQEGREQEAKYQALIAQVQQAGASVTLVTRQQIDAWLPGCTHQGIVAACRAQAPLTEADLETWLLAQRQPWILVLDGVTDPHNLGACLRTAEAAGVQAVIVPKDKSAPVNMTVRKVACGAAELVPVFRVTNLARTLRLLKQFHLQIIGTAGEAEQDIYARTLVPVQQGLALVMGAEGKGMRRLTREECDLLVKLPMCGQVSSLNVSVATGVCLYELVRQRQLLQASH</sequence>
<dbReference type="HAMAP" id="MF_01887">
    <property type="entry name" value="23SrRNA_methyltr_B"/>
    <property type="match status" value="1"/>
</dbReference>
<feature type="region of interest" description="Disordered" evidence="7">
    <location>
        <begin position="1"/>
        <end position="35"/>
    </location>
</feature>
<evidence type="ECO:0000256" key="2">
    <source>
        <dbReference type="ARBA" id="ARBA00022552"/>
    </source>
</evidence>
<dbReference type="Pfam" id="PF08032">
    <property type="entry name" value="SpoU_sub_bind"/>
    <property type="match status" value="1"/>
</dbReference>
<reference evidence="10" key="1">
    <citation type="submission" date="2016-10" db="EMBL/GenBank/DDBJ databases">
        <authorList>
            <person name="Varghese N."/>
            <person name="Submissions S."/>
        </authorList>
    </citation>
    <scope>NUCLEOTIDE SEQUENCE [LARGE SCALE GENOMIC DNA]</scope>
    <source>
        <strain evidence="10">DSM 7165</strain>
    </source>
</reference>
<dbReference type="SUPFAM" id="SSF75217">
    <property type="entry name" value="alpha/beta knot"/>
    <property type="match status" value="1"/>
</dbReference>
<dbReference type="Gene3D" id="3.40.1280.10">
    <property type="match status" value="1"/>
</dbReference>
<dbReference type="GO" id="GO:0003723">
    <property type="term" value="F:RNA binding"/>
    <property type="evidence" value="ECO:0007669"/>
    <property type="project" value="InterPro"/>
</dbReference>
<dbReference type="GO" id="GO:0005829">
    <property type="term" value="C:cytosol"/>
    <property type="evidence" value="ECO:0007669"/>
    <property type="project" value="TreeGrafter"/>
</dbReference>
<dbReference type="InterPro" id="IPR001537">
    <property type="entry name" value="SpoU_MeTrfase"/>
</dbReference>
<evidence type="ECO:0000313" key="9">
    <source>
        <dbReference type="EMBL" id="SEI57848.1"/>
    </source>
</evidence>
<dbReference type="SMART" id="SM00967">
    <property type="entry name" value="SpoU_sub_bind"/>
    <property type="match status" value="1"/>
</dbReference>
<feature type="domain" description="RNA 2-O ribose methyltransferase substrate binding" evidence="8">
    <location>
        <begin position="45"/>
        <end position="122"/>
    </location>
</feature>
<dbReference type="EC" id="2.1.1.185" evidence="6"/>
<evidence type="ECO:0000256" key="4">
    <source>
        <dbReference type="ARBA" id="ARBA00022679"/>
    </source>
</evidence>
<dbReference type="InterPro" id="IPR029028">
    <property type="entry name" value="Alpha/beta_knot_MTases"/>
</dbReference>
<feature type="binding site" evidence="6">
    <location>
        <position position="241"/>
    </location>
    <ligand>
        <name>S-adenosyl-L-methionine</name>
        <dbReference type="ChEBI" id="CHEBI:59789"/>
    </ligand>
</feature>
<dbReference type="InterPro" id="IPR029026">
    <property type="entry name" value="tRNA_m1G_MTases_N"/>
</dbReference>
<dbReference type="STRING" id="64971.SAMN05421831_104192"/>
<organism evidence="9 10">
    <name type="scientific">Allopseudospirillum japonicum</name>
    <dbReference type="NCBI Taxonomy" id="64971"/>
    <lineage>
        <taxon>Bacteria</taxon>
        <taxon>Pseudomonadati</taxon>
        <taxon>Pseudomonadota</taxon>
        <taxon>Gammaproteobacteria</taxon>
        <taxon>Oceanospirillales</taxon>
        <taxon>Oceanospirillaceae</taxon>
        <taxon>Allopseudospirillum</taxon>
    </lineage>
</organism>
<dbReference type="AlphaFoldDB" id="A0A1H6RPZ1"/>
<dbReference type="InterPro" id="IPR024915">
    <property type="entry name" value="23S_rRNA_MeTrfase_RlmB"/>
</dbReference>
<accession>A0A1H6RPZ1</accession>
<keyword evidence="10" id="KW-1185">Reference proteome</keyword>